<evidence type="ECO:0000256" key="3">
    <source>
        <dbReference type="ARBA" id="ARBA00012438"/>
    </source>
</evidence>
<dbReference type="PROSITE" id="PS50894">
    <property type="entry name" value="HPT"/>
    <property type="match status" value="1"/>
</dbReference>
<dbReference type="InterPro" id="IPR001789">
    <property type="entry name" value="Sig_transdc_resp-reg_receiver"/>
</dbReference>
<evidence type="ECO:0000256" key="10">
    <source>
        <dbReference type="ARBA" id="ARBA00023012"/>
    </source>
</evidence>
<dbReference type="CDD" id="cd00082">
    <property type="entry name" value="HisKA"/>
    <property type="match status" value="1"/>
</dbReference>
<evidence type="ECO:0000256" key="5">
    <source>
        <dbReference type="ARBA" id="ARBA00022553"/>
    </source>
</evidence>
<keyword evidence="9 14" id="KW-1133">Transmembrane helix</keyword>
<keyword evidence="5 13" id="KW-0597">Phosphoprotein</keyword>
<dbReference type="SUPFAM" id="SSF47226">
    <property type="entry name" value="Histidine-containing phosphotransfer domain, HPT domain"/>
    <property type="match status" value="1"/>
</dbReference>
<organism evidence="18 19">
    <name type="scientific">Microvirga arsenatis</name>
    <dbReference type="NCBI Taxonomy" id="2692265"/>
    <lineage>
        <taxon>Bacteria</taxon>
        <taxon>Pseudomonadati</taxon>
        <taxon>Pseudomonadota</taxon>
        <taxon>Alphaproteobacteria</taxon>
        <taxon>Hyphomicrobiales</taxon>
        <taxon>Methylobacteriaceae</taxon>
        <taxon>Microvirga</taxon>
    </lineage>
</organism>
<dbReference type="CDD" id="cd16922">
    <property type="entry name" value="HATPase_EvgS-ArcB-TorS-like"/>
    <property type="match status" value="1"/>
</dbReference>
<dbReference type="InterPro" id="IPR011006">
    <property type="entry name" value="CheY-like_superfamily"/>
</dbReference>
<keyword evidence="7" id="KW-0547">Nucleotide-binding</keyword>
<dbReference type="InterPro" id="IPR008207">
    <property type="entry name" value="Sig_transdc_His_kin_Hpt_dom"/>
</dbReference>
<dbReference type="Gene3D" id="3.30.565.10">
    <property type="entry name" value="Histidine kinase-like ATPase, C-terminal domain"/>
    <property type="match status" value="1"/>
</dbReference>
<evidence type="ECO:0000313" key="18">
    <source>
        <dbReference type="EMBL" id="NBJ25404.1"/>
    </source>
</evidence>
<evidence type="ECO:0000259" key="15">
    <source>
        <dbReference type="PROSITE" id="PS50109"/>
    </source>
</evidence>
<dbReference type="Gene3D" id="3.40.50.2300">
    <property type="match status" value="1"/>
</dbReference>
<dbReference type="SUPFAM" id="SSF47384">
    <property type="entry name" value="Homodimeric domain of signal transducing histidine kinase"/>
    <property type="match status" value="1"/>
</dbReference>
<comment type="catalytic activity">
    <reaction evidence="1">
        <text>ATP + protein L-histidine = ADP + protein N-phospho-L-histidine.</text>
        <dbReference type="EC" id="2.7.13.3"/>
    </reaction>
</comment>
<keyword evidence="6 14" id="KW-0812">Transmembrane</keyword>
<dbReference type="Pfam" id="PF00072">
    <property type="entry name" value="Response_reg"/>
    <property type="match status" value="1"/>
</dbReference>
<dbReference type="EC" id="2.7.13.3" evidence="3"/>
<feature type="transmembrane region" description="Helical" evidence="14">
    <location>
        <begin position="116"/>
        <end position="136"/>
    </location>
</feature>
<feature type="domain" description="Response regulatory" evidence="16">
    <location>
        <begin position="560"/>
        <end position="677"/>
    </location>
</feature>
<feature type="domain" description="HPt" evidence="17">
    <location>
        <begin position="727"/>
        <end position="820"/>
    </location>
</feature>
<accession>A0ABW9YYC9</accession>
<evidence type="ECO:0000256" key="1">
    <source>
        <dbReference type="ARBA" id="ARBA00000085"/>
    </source>
</evidence>
<evidence type="ECO:0000256" key="14">
    <source>
        <dbReference type="SAM" id="Phobius"/>
    </source>
</evidence>
<dbReference type="SMART" id="SM00387">
    <property type="entry name" value="HATPase_c"/>
    <property type="match status" value="1"/>
</dbReference>
<dbReference type="PRINTS" id="PR00344">
    <property type="entry name" value="BCTRLSENSOR"/>
</dbReference>
<evidence type="ECO:0000256" key="12">
    <source>
        <dbReference type="PROSITE-ProRule" id="PRU00110"/>
    </source>
</evidence>
<evidence type="ECO:0000256" key="6">
    <source>
        <dbReference type="ARBA" id="ARBA00022692"/>
    </source>
</evidence>
<dbReference type="EMBL" id="JAAAXJ010000006">
    <property type="protein sequence ID" value="NBJ25404.1"/>
    <property type="molecule type" value="Genomic_DNA"/>
</dbReference>
<evidence type="ECO:0000259" key="17">
    <source>
        <dbReference type="PROSITE" id="PS50894"/>
    </source>
</evidence>
<dbReference type="Gene3D" id="1.10.287.130">
    <property type="match status" value="1"/>
</dbReference>
<dbReference type="CDD" id="cd17546">
    <property type="entry name" value="REC_hyHK_CKI1_RcsC-like"/>
    <property type="match status" value="1"/>
</dbReference>
<evidence type="ECO:0000256" key="7">
    <source>
        <dbReference type="ARBA" id="ARBA00022741"/>
    </source>
</evidence>
<dbReference type="PANTHER" id="PTHR45339:SF1">
    <property type="entry name" value="HYBRID SIGNAL TRANSDUCTION HISTIDINE KINASE J"/>
    <property type="match status" value="1"/>
</dbReference>
<sequence>MSTLLQRLKKSPDREYEMSFNRIAFFLVICSYTLLAAPPNATQALTSMAAFGVVSVLVAAHIIVHPQRTKVRRLVAMASDLSTTSLQLHFGGEISSVFFPLYLWITFGNGFRFGIWYLRVATLISVACFTAVIITTPFWRNELHLSISLLLSLIVLPTYTGTLIRSLSQAKAQAEAANQAKSRFLASVSHELRTPLNAIIGMSELLRMTRLDGEQQGIAQTIQAAGSSLLRQINSILDLSRIEAGQMPMTTVDFHLMELLSTTRSMVLAQARAKGLRIALHVPPWTPLELNGHHHHIQEILLNLLDNAIKFTDHGTVTLTASIDATVPETAMRFEVSDTGIGISPSAIDHIFESFTQADETIINRYGGTGLGLTICRQLVENLGGKIGVDSQVGQGSTFWFTLPMHVLDPVALHSGIAHVPHTVLMCGESGASERLADSLVKFGNIVKLPTYDSIANWVDAHPGSIVTVIMTEAVPPDLLEQNDLTREGVAAIWIDPSTSRMIPPLQARRSFVSTLPSDFTQQEAEAACLVATAQLGLLKSKSKEVSEDDLASTSLRGLKILLADDNRTNRLVITKILERGGHVVHAVTNGEEAIDALDGDSFDLVIMDVNMPVMTGLEAAKLIRFGEGSGSRMPIIALTADATADMAARVAEAGIDACLTKPVYPAVLLKRIEELLLRDQSTLPSEADRLELSGAPFVGVSAPFLVAGSEKVLDGKVLQGLENLGGKAFISTLLDEFTSDAETLLMDLIKSATEMDVYAFRSDLHALQSTAANIGAKAVYQLCLDWRGTTSDELAEYGLKRVEQLANEVEQAQNALRHFCSVQPAPVH</sequence>
<dbReference type="PROSITE" id="PS50109">
    <property type="entry name" value="HIS_KIN"/>
    <property type="match status" value="1"/>
</dbReference>
<dbReference type="Gene3D" id="1.20.120.160">
    <property type="entry name" value="HPT domain"/>
    <property type="match status" value="1"/>
</dbReference>
<feature type="modified residue" description="Phosphohistidine" evidence="12">
    <location>
        <position position="766"/>
    </location>
</feature>
<evidence type="ECO:0000259" key="16">
    <source>
        <dbReference type="PROSITE" id="PS50110"/>
    </source>
</evidence>
<keyword evidence="19" id="KW-1185">Reference proteome</keyword>
<comment type="caution">
    <text evidence="18">The sequence shown here is derived from an EMBL/GenBank/DDBJ whole genome shotgun (WGS) entry which is preliminary data.</text>
</comment>
<feature type="modified residue" description="4-aspartylphosphate" evidence="13">
    <location>
        <position position="609"/>
    </location>
</feature>
<feature type="transmembrane region" description="Helical" evidence="14">
    <location>
        <begin position="44"/>
        <end position="64"/>
    </location>
</feature>
<dbReference type="RefSeq" id="WP_161722800.1">
    <property type="nucleotide sequence ID" value="NZ_JAAAXI010000005.1"/>
</dbReference>
<evidence type="ECO:0000256" key="2">
    <source>
        <dbReference type="ARBA" id="ARBA00004651"/>
    </source>
</evidence>
<name>A0ABW9YYC9_9HYPH</name>
<feature type="transmembrane region" description="Helical" evidence="14">
    <location>
        <begin position="143"/>
        <end position="164"/>
    </location>
</feature>
<evidence type="ECO:0000256" key="8">
    <source>
        <dbReference type="ARBA" id="ARBA00022840"/>
    </source>
</evidence>
<dbReference type="PROSITE" id="PS50110">
    <property type="entry name" value="RESPONSE_REGULATORY"/>
    <property type="match status" value="1"/>
</dbReference>
<keyword evidence="8" id="KW-0067">ATP-binding</keyword>
<proteinExistence type="predicted"/>
<feature type="domain" description="Histidine kinase" evidence="15">
    <location>
        <begin position="187"/>
        <end position="407"/>
    </location>
</feature>
<dbReference type="InterPro" id="IPR003661">
    <property type="entry name" value="HisK_dim/P_dom"/>
</dbReference>
<dbReference type="SUPFAM" id="SSF55874">
    <property type="entry name" value="ATPase domain of HSP90 chaperone/DNA topoisomerase II/histidine kinase"/>
    <property type="match status" value="1"/>
</dbReference>
<feature type="transmembrane region" description="Helical" evidence="14">
    <location>
        <begin position="20"/>
        <end position="38"/>
    </location>
</feature>
<feature type="transmembrane region" description="Helical" evidence="14">
    <location>
        <begin position="85"/>
        <end position="104"/>
    </location>
</feature>
<evidence type="ECO:0000256" key="9">
    <source>
        <dbReference type="ARBA" id="ARBA00022989"/>
    </source>
</evidence>
<dbReference type="InterPro" id="IPR004358">
    <property type="entry name" value="Sig_transdc_His_kin-like_C"/>
</dbReference>
<dbReference type="InterPro" id="IPR005467">
    <property type="entry name" value="His_kinase_dom"/>
</dbReference>
<reference evidence="18 19" key="1">
    <citation type="submission" date="2020-01" db="EMBL/GenBank/DDBJ databases">
        <title>Microvirga sp. nov., an arsenate reduction bacterium isolated from Tibet hotspring sediments.</title>
        <authorList>
            <person name="Yuan C.-G."/>
        </authorList>
    </citation>
    <scope>NUCLEOTIDE SEQUENCE [LARGE SCALE GENOMIC DNA]</scope>
    <source>
        <strain evidence="18 19">SYSU G3D203</strain>
    </source>
</reference>
<dbReference type="InterPro" id="IPR003594">
    <property type="entry name" value="HATPase_dom"/>
</dbReference>
<dbReference type="InterPro" id="IPR036890">
    <property type="entry name" value="HATPase_C_sf"/>
</dbReference>
<evidence type="ECO:0000313" key="19">
    <source>
        <dbReference type="Proteomes" id="UP000818323"/>
    </source>
</evidence>
<dbReference type="Pfam" id="PF00512">
    <property type="entry name" value="HisKA"/>
    <property type="match status" value="1"/>
</dbReference>
<dbReference type="InterPro" id="IPR036097">
    <property type="entry name" value="HisK_dim/P_sf"/>
</dbReference>
<evidence type="ECO:0000256" key="4">
    <source>
        <dbReference type="ARBA" id="ARBA00022475"/>
    </source>
</evidence>
<evidence type="ECO:0000256" key="13">
    <source>
        <dbReference type="PROSITE-ProRule" id="PRU00169"/>
    </source>
</evidence>
<dbReference type="SMART" id="SM00388">
    <property type="entry name" value="HisKA"/>
    <property type="match status" value="1"/>
</dbReference>
<protein>
    <recommendedName>
        <fullName evidence="3">histidine kinase</fullName>
        <ecNumber evidence="3">2.7.13.3</ecNumber>
    </recommendedName>
</protein>
<keyword evidence="10" id="KW-0902">Two-component regulatory system</keyword>
<keyword evidence="11 14" id="KW-0472">Membrane</keyword>
<dbReference type="SMART" id="SM00448">
    <property type="entry name" value="REC"/>
    <property type="match status" value="1"/>
</dbReference>
<gene>
    <name evidence="18" type="ORF">GR303_13670</name>
</gene>
<dbReference type="InterPro" id="IPR036641">
    <property type="entry name" value="HPT_dom_sf"/>
</dbReference>
<dbReference type="Proteomes" id="UP000818323">
    <property type="component" value="Unassembled WGS sequence"/>
</dbReference>
<dbReference type="PANTHER" id="PTHR45339">
    <property type="entry name" value="HYBRID SIGNAL TRANSDUCTION HISTIDINE KINASE J"/>
    <property type="match status" value="1"/>
</dbReference>
<dbReference type="Pfam" id="PF02518">
    <property type="entry name" value="HATPase_c"/>
    <property type="match status" value="1"/>
</dbReference>
<evidence type="ECO:0000256" key="11">
    <source>
        <dbReference type="ARBA" id="ARBA00023136"/>
    </source>
</evidence>
<comment type="subcellular location">
    <subcellularLocation>
        <location evidence="2">Cell membrane</location>
        <topology evidence="2">Multi-pass membrane protein</topology>
    </subcellularLocation>
</comment>
<dbReference type="SUPFAM" id="SSF52172">
    <property type="entry name" value="CheY-like"/>
    <property type="match status" value="1"/>
</dbReference>
<keyword evidence="4" id="KW-1003">Cell membrane</keyword>